<dbReference type="Proteomes" id="UP001055879">
    <property type="component" value="Linkage Group LG10"/>
</dbReference>
<reference evidence="1 2" key="2">
    <citation type="journal article" date="2022" name="Mol. Ecol. Resour.">
        <title>The genomes of chicory, endive, great burdock and yacon provide insights into Asteraceae paleo-polyploidization history and plant inulin production.</title>
        <authorList>
            <person name="Fan W."/>
            <person name="Wang S."/>
            <person name="Wang H."/>
            <person name="Wang A."/>
            <person name="Jiang F."/>
            <person name="Liu H."/>
            <person name="Zhao H."/>
            <person name="Xu D."/>
            <person name="Zhang Y."/>
        </authorList>
    </citation>
    <scope>NUCLEOTIDE SEQUENCE [LARGE SCALE GENOMIC DNA]</scope>
    <source>
        <strain evidence="2">cv. Niubang</strain>
    </source>
</reference>
<dbReference type="EMBL" id="CM042056">
    <property type="protein sequence ID" value="KAI3697435.1"/>
    <property type="molecule type" value="Genomic_DNA"/>
</dbReference>
<evidence type="ECO:0000313" key="1">
    <source>
        <dbReference type="EMBL" id="KAI3697435.1"/>
    </source>
</evidence>
<gene>
    <name evidence="1" type="ORF">L6452_30447</name>
</gene>
<name>A0ACB8ZMR3_ARCLA</name>
<evidence type="ECO:0000313" key="2">
    <source>
        <dbReference type="Proteomes" id="UP001055879"/>
    </source>
</evidence>
<protein>
    <submittedName>
        <fullName evidence="1">Uncharacterized protein</fullName>
    </submittedName>
</protein>
<keyword evidence="2" id="KW-1185">Reference proteome</keyword>
<accession>A0ACB8ZMR3</accession>
<comment type="caution">
    <text evidence="1">The sequence shown here is derived from an EMBL/GenBank/DDBJ whole genome shotgun (WGS) entry which is preliminary data.</text>
</comment>
<organism evidence="1 2">
    <name type="scientific">Arctium lappa</name>
    <name type="common">Greater burdock</name>
    <name type="synonym">Lappa major</name>
    <dbReference type="NCBI Taxonomy" id="4217"/>
    <lineage>
        <taxon>Eukaryota</taxon>
        <taxon>Viridiplantae</taxon>
        <taxon>Streptophyta</taxon>
        <taxon>Embryophyta</taxon>
        <taxon>Tracheophyta</taxon>
        <taxon>Spermatophyta</taxon>
        <taxon>Magnoliopsida</taxon>
        <taxon>eudicotyledons</taxon>
        <taxon>Gunneridae</taxon>
        <taxon>Pentapetalae</taxon>
        <taxon>asterids</taxon>
        <taxon>campanulids</taxon>
        <taxon>Asterales</taxon>
        <taxon>Asteraceae</taxon>
        <taxon>Carduoideae</taxon>
        <taxon>Cardueae</taxon>
        <taxon>Arctiinae</taxon>
        <taxon>Arctium</taxon>
    </lineage>
</organism>
<proteinExistence type="predicted"/>
<sequence length="194" mass="22435">MSTSNSNSNNLSQFTLLSILDKEKLDGTNFIEWFRFLRAVLRHEKKFYVVETPPPPNAPARNAPTEAINTYDKYEDDSLIVGWLMLATMTPKLLRDHENMIAWDMISSLKSTFWLQIKRERFDTIKALSACKMTECSSVSTHILKMNGYFDQLIRLGLGQELEIDMVLNSLPKTYKQFVKDYNIKGLIKTLTEL</sequence>
<reference evidence="2" key="1">
    <citation type="journal article" date="2022" name="Mol. Ecol. Resour.">
        <title>The genomes of chicory, endive, great burdock and yacon provide insights into Asteraceae palaeo-polyploidization history and plant inulin production.</title>
        <authorList>
            <person name="Fan W."/>
            <person name="Wang S."/>
            <person name="Wang H."/>
            <person name="Wang A."/>
            <person name="Jiang F."/>
            <person name="Liu H."/>
            <person name="Zhao H."/>
            <person name="Xu D."/>
            <person name="Zhang Y."/>
        </authorList>
    </citation>
    <scope>NUCLEOTIDE SEQUENCE [LARGE SCALE GENOMIC DNA]</scope>
    <source>
        <strain evidence="2">cv. Niubang</strain>
    </source>
</reference>